<evidence type="ECO:0000313" key="2">
    <source>
        <dbReference type="Proteomes" id="UP000008068"/>
    </source>
</evidence>
<protein>
    <submittedName>
        <fullName evidence="1">Uncharacterized protein</fullName>
    </submittedName>
</protein>
<keyword evidence="2" id="KW-1185">Reference proteome</keyword>
<reference evidence="2" key="1">
    <citation type="submission" date="2011-07" db="EMBL/GenBank/DDBJ databases">
        <authorList>
            <consortium name="Caenorhabditis brenneri Sequencing and Analysis Consortium"/>
            <person name="Wilson R.K."/>
        </authorList>
    </citation>
    <scope>NUCLEOTIDE SEQUENCE [LARGE SCALE GENOMIC DNA]</scope>
    <source>
        <strain evidence="2">PB2801</strain>
    </source>
</reference>
<dbReference type="HOGENOM" id="CLU_669448_0_0_1"/>
<accession>G0MMT1</accession>
<sequence>MFLVTTVPSNQTDANAPQEALDTDGFIRKLQRFGTSGSTDELHEPPVTLEKLYYSNSRRHTTFGIINNGQNGFAADSSQPNSSAYFDKLCFYPIPTFSPNSSGVVPKMTARNPFELFSDWGLTKAIGDYRKMANASPPPILVSDIEILYQEAVKNYARCRLSHDPRIVNSIEQLYLFNPKIRTKFPQETPFHHPMGSTLFKNCWKLRNRTFNNGEAISIPTLTTLEALRQAASPEALQTSLILSSYWDWVLQNYGNDALQKILQFQYIILQAWIKEHIRRSEKIEKVIVPQNSTVHPLVPNQRPSYSEAVDHYKSSPLTWNPRFVNINGKKQRNKLLFELNSKRTVPQKVHCYTPPAHALYKRFLKHEGKEARKFSSLPYSEQVKWEKLQWKIEEERNLQRQKGYITWCGK</sequence>
<dbReference type="Proteomes" id="UP000008068">
    <property type="component" value="Unassembled WGS sequence"/>
</dbReference>
<dbReference type="AlphaFoldDB" id="G0MMT1"/>
<name>G0MMT1_CAEBE</name>
<dbReference type="InParanoid" id="G0MMT1"/>
<dbReference type="EMBL" id="GL379802">
    <property type="protein sequence ID" value="EGT37527.1"/>
    <property type="molecule type" value="Genomic_DNA"/>
</dbReference>
<organism evidence="2">
    <name type="scientific">Caenorhabditis brenneri</name>
    <name type="common">Nematode worm</name>
    <dbReference type="NCBI Taxonomy" id="135651"/>
    <lineage>
        <taxon>Eukaryota</taxon>
        <taxon>Metazoa</taxon>
        <taxon>Ecdysozoa</taxon>
        <taxon>Nematoda</taxon>
        <taxon>Chromadorea</taxon>
        <taxon>Rhabditida</taxon>
        <taxon>Rhabditina</taxon>
        <taxon>Rhabditomorpha</taxon>
        <taxon>Rhabditoidea</taxon>
        <taxon>Rhabditidae</taxon>
        <taxon>Peloderinae</taxon>
        <taxon>Caenorhabditis</taxon>
    </lineage>
</organism>
<gene>
    <name evidence="1" type="ORF">CAEBREN_17050</name>
</gene>
<proteinExistence type="predicted"/>
<evidence type="ECO:0000313" key="1">
    <source>
        <dbReference type="EMBL" id="EGT37527.1"/>
    </source>
</evidence>